<proteinExistence type="predicted"/>
<evidence type="ECO:0000256" key="2">
    <source>
        <dbReference type="SAM" id="SignalP"/>
    </source>
</evidence>
<accession>A0ABT3MPL9</accession>
<dbReference type="RefSeq" id="WP_262566359.1">
    <property type="nucleotide sequence ID" value="NZ_JAPFCC010000001.1"/>
</dbReference>
<feature type="compositionally biased region" description="Acidic residues" evidence="1">
    <location>
        <begin position="71"/>
        <end position="108"/>
    </location>
</feature>
<name>A0ABT3MPL9_9GAMM</name>
<dbReference type="EMBL" id="JAPFCC010000001">
    <property type="protein sequence ID" value="MCW7551296.1"/>
    <property type="molecule type" value="Genomic_DNA"/>
</dbReference>
<keyword evidence="2" id="KW-0732">Signal</keyword>
<dbReference type="Proteomes" id="UP001209854">
    <property type="component" value="Unassembled WGS sequence"/>
</dbReference>
<organism evidence="3 4">
    <name type="scientific">Endozoicomonas gorgoniicola</name>
    <dbReference type="NCBI Taxonomy" id="1234144"/>
    <lineage>
        <taxon>Bacteria</taxon>
        <taxon>Pseudomonadati</taxon>
        <taxon>Pseudomonadota</taxon>
        <taxon>Gammaproteobacteria</taxon>
        <taxon>Oceanospirillales</taxon>
        <taxon>Endozoicomonadaceae</taxon>
        <taxon>Endozoicomonas</taxon>
    </lineage>
</organism>
<comment type="caution">
    <text evidence="3">The sequence shown here is derived from an EMBL/GenBank/DDBJ whole genome shotgun (WGS) entry which is preliminary data.</text>
</comment>
<keyword evidence="4" id="KW-1185">Reference proteome</keyword>
<evidence type="ECO:0000313" key="3">
    <source>
        <dbReference type="EMBL" id="MCW7551296.1"/>
    </source>
</evidence>
<feature type="compositionally biased region" description="Polar residues" evidence="1">
    <location>
        <begin position="30"/>
        <end position="39"/>
    </location>
</feature>
<sequence length="108" mass="12543">MIRPVLAVMTVCFSLSLMANEEYGSDYTTVNGWENQSTENDSEGSFDPSMMFNNEEDEIGDDAEYNQFESAYDDDDYYDSDMDEDDSEMYDGFDESDEQSESDYYEEE</sequence>
<feature type="region of interest" description="Disordered" evidence="1">
    <location>
        <begin position="30"/>
        <end position="108"/>
    </location>
</feature>
<evidence type="ECO:0000256" key="1">
    <source>
        <dbReference type="SAM" id="MobiDB-lite"/>
    </source>
</evidence>
<evidence type="ECO:0000313" key="4">
    <source>
        <dbReference type="Proteomes" id="UP001209854"/>
    </source>
</evidence>
<protein>
    <submittedName>
        <fullName evidence="3">Uncharacterized protein</fullName>
    </submittedName>
</protein>
<feature type="signal peptide" evidence="2">
    <location>
        <begin position="1"/>
        <end position="19"/>
    </location>
</feature>
<gene>
    <name evidence="3" type="ORF">NX722_01295</name>
</gene>
<feature type="chain" id="PRO_5046625458" evidence="2">
    <location>
        <begin position="20"/>
        <end position="108"/>
    </location>
</feature>
<reference evidence="3 4" key="1">
    <citation type="submission" date="2022-10" db="EMBL/GenBank/DDBJ databases">
        <title>High-quality genome sequences of two octocoral-associated bacteria, Endozoicomonas euniceicola EF212 and Endozoicomonas gorgoniicola PS125.</title>
        <authorList>
            <person name="Chiou Y.-J."/>
            <person name="Chen Y.-H."/>
        </authorList>
    </citation>
    <scope>NUCLEOTIDE SEQUENCE [LARGE SCALE GENOMIC DNA]</scope>
    <source>
        <strain evidence="3 4">PS125</strain>
    </source>
</reference>
<feature type="compositionally biased region" description="Acidic residues" evidence="1">
    <location>
        <begin position="54"/>
        <end position="64"/>
    </location>
</feature>